<dbReference type="AlphaFoldDB" id="A0A254TZM5"/>
<accession>A0A254TZM5</accession>
<dbReference type="OrthoDB" id="4227183at2759"/>
<evidence type="ECO:0000313" key="2">
    <source>
        <dbReference type="EMBL" id="TPR10693.1"/>
    </source>
</evidence>
<dbReference type="EMBL" id="NKJJ02000012">
    <property type="protein sequence ID" value="TPR10693.1"/>
    <property type="molecule type" value="Genomic_DNA"/>
</dbReference>
<proteinExistence type="predicted"/>
<organism evidence="2 3">
    <name type="scientific">Aspergillus niger</name>
    <dbReference type="NCBI Taxonomy" id="5061"/>
    <lineage>
        <taxon>Eukaryota</taxon>
        <taxon>Fungi</taxon>
        <taxon>Dikarya</taxon>
        <taxon>Ascomycota</taxon>
        <taxon>Pezizomycotina</taxon>
        <taxon>Eurotiomycetes</taxon>
        <taxon>Eurotiomycetidae</taxon>
        <taxon>Eurotiales</taxon>
        <taxon>Aspergillaceae</taxon>
        <taxon>Aspergillus</taxon>
        <taxon>Aspergillus subgen. Circumdati</taxon>
    </lineage>
</organism>
<dbReference type="VEuPathDB" id="FungiDB:M747DRAFT_290052"/>
<keyword evidence="1" id="KW-0175">Coiled coil</keyword>
<evidence type="ECO:0000313" key="3">
    <source>
        <dbReference type="Proteomes" id="UP000197666"/>
    </source>
</evidence>
<dbReference type="VEuPathDB" id="FungiDB:ASPNIDRAFT2_45038"/>
<sequence length="373" mass="42281">MEHLRGIIFQYSPEKRAHRHMEDPGELSAKDDVSPPSLLAVDKFLLSNPELYKGLEKLALAQLRSEEELKRQAQRAQESQEQLVIELSQKKAHIRQLTQKIQSLNFQPNILCDDDAARTMRRLKQRLNNWTNTCFRDEGKMEKLRQDLEYHGALFIPKSPHEIRAVIASAVSETLFEHIFSSFMFGIPSHESEKFVSFATAVARSCPEHVTYHWRTATSIAVEELGDESNDIDTVVSQVEMDVSNYFSVETTSAVERLRQLVRVCMQFKRQIDRQESHYRFSRSALGSAYVPDLMQHAVPGQGYVGPILCAMWPGLYKETKSGPLVVEPETVLAQEDAVHETSTAVKEQETLYTGLKQTLGETAGGGKDKNIS</sequence>
<evidence type="ECO:0000256" key="1">
    <source>
        <dbReference type="SAM" id="Coils"/>
    </source>
</evidence>
<comment type="caution">
    <text evidence="2">The sequence shown here is derived from an EMBL/GenBank/DDBJ whole genome shotgun (WGS) entry which is preliminary data.</text>
</comment>
<feature type="coiled-coil region" evidence="1">
    <location>
        <begin position="62"/>
        <end position="107"/>
    </location>
</feature>
<protein>
    <submittedName>
        <fullName evidence="2">Uncharacterized protein</fullName>
    </submittedName>
</protein>
<name>A0A254TZM5_ASPNG</name>
<reference evidence="3" key="1">
    <citation type="submission" date="2018-10" db="EMBL/GenBank/DDBJ databases">
        <title>FDA dAtabase for Regulatory Grade micrObial Sequences (FDA-ARGOS): Supporting development and validation of Infectious Disease Dx tests.</title>
        <authorList>
            <person name="Kerrigan L."/>
            <person name="Tallon L."/>
            <person name="Sadzewicz L."/>
            <person name="Sengamalay N."/>
            <person name="Ott S."/>
            <person name="Godinez A."/>
            <person name="Nagaraj S."/>
            <person name="Vavikolanu K."/>
            <person name="Nadendla S."/>
            <person name="George J."/>
            <person name="Sichtig H."/>
        </authorList>
    </citation>
    <scope>NUCLEOTIDE SEQUENCE [LARGE SCALE GENOMIC DNA]</scope>
    <source>
        <strain evidence="3">FDAARGOS_311</strain>
    </source>
</reference>
<dbReference type="Proteomes" id="UP000197666">
    <property type="component" value="Unassembled WGS sequence"/>
</dbReference>
<dbReference type="VEuPathDB" id="FungiDB:ATCC64974_63980"/>
<gene>
    <name evidence="2" type="ORF">CAN33_0035615</name>
</gene>